<feature type="transmembrane region" description="Helical" evidence="1">
    <location>
        <begin position="173"/>
        <end position="188"/>
    </location>
</feature>
<keyword evidence="3" id="KW-0645">Protease</keyword>
<feature type="transmembrane region" description="Helical" evidence="1">
    <location>
        <begin position="21"/>
        <end position="41"/>
    </location>
</feature>
<feature type="transmembrane region" description="Helical" evidence="1">
    <location>
        <begin position="123"/>
        <end position="139"/>
    </location>
</feature>
<feature type="domain" description="CAAX prenyl protease 2/Lysostaphin resistance protein A-like" evidence="2">
    <location>
        <begin position="121"/>
        <end position="205"/>
    </location>
</feature>
<keyword evidence="1" id="KW-0812">Transmembrane</keyword>
<dbReference type="Pfam" id="PF02517">
    <property type="entry name" value="Rce1-like"/>
    <property type="match status" value="1"/>
</dbReference>
<protein>
    <submittedName>
        <fullName evidence="3">CPBP family intramembrane metalloprotease</fullName>
    </submittedName>
</protein>
<dbReference type="EMBL" id="QMAU01000017">
    <property type="protein sequence ID" value="RXI57942.1"/>
    <property type="molecule type" value="Genomic_DNA"/>
</dbReference>
<dbReference type="PANTHER" id="PTHR43592">
    <property type="entry name" value="CAAX AMINO TERMINAL PROTEASE"/>
    <property type="match status" value="1"/>
</dbReference>
<keyword evidence="1" id="KW-0472">Membrane</keyword>
<feature type="transmembrane region" description="Helical" evidence="1">
    <location>
        <begin position="151"/>
        <end position="167"/>
    </location>
</feature>
<keyword evidence="3" id="KW-0482">Metalloprotease</keyword>
<evidence type="ECO:0000313" key="4">
    <source>
        <dbReference type="Proteomes" id="UP000290273"/>
    </source>
</evidence>
<feature type="transmembrane region" description="Helical" evidence="1">
    <location>
        <begin position="93"/>
        <end position="111"/>
    </location>
</feature>
<dbReference type="InterPro" id="IPR003675">
    <property type="entry name" value="Rce1/LyrA-like_dom"/>
</dbReference>
<dbReference type="PANTHER" id="PTHR43592:SF15">
    <property type="entry name" value="CAAX AMINO TERMINAL PROTEASE FAMILY PROTEIN"/>
    <property type="match status" value="1"/>
</dbReference>
<sequence length="262" mass="29996">MQEDVVLIDNLFDKIKIRKIILIYICAIALTFAIVAIPFVNNICLEDKAFREVILNLLIILWFYIILSKENVFIKSKIINCIKNVDYKKIAHLYILNIGIYIGIGFCFFIGDKSSIKLPSTMYIIYGITLAPIVEELIFRGVILNRLKTRFSIISAIFISAILFGIAHFDINILGRLIFGLLCAILFFQTKNILNCIILHLLNNASIFMFPVLSKCTNFSINTDSEFKTAMLMIIIFSCFVSSIVFSIIYIKNNLPRKKHTI</sequence>
<name>A0ABY0ERL3_CLOTA</name>
<evidence type="ECO:0000313" key="3">
    <source>
        <dbReference type="EMBL" id="RXI57942.1"/>
    </source>
</evidence>
<organism evidence="3 4">
    <name type="scientific">Clostridium tetani</name>
    <dbReference type="NCBI Taxonomy" id="1513"/>
    <lineage>
        <taxon>Bacteria</taxon>
        <taxon>Bacillati</taxon>
        <taxon>Bacillota</taxon>
        <taxon>Clostridia</taxon>
        <taxon>Eubacteriales</taxon>
        <taxon>Clostridiaceae</taxon>
        <taxon>Clostridium</taxon>
    </lineage>
</organism>
<dbReference type="GO" id="GO:0008237">
    <property type="term" value="F:metallopeptidase activity"/>
    <property type="evidence" value="ECO:0007669"/>
    <property type="project" value="UniProtKB-KW"/>
</dbReference>
<dbReference type="Proteomes" id="UP000290273">
    <property type="component" value="Unassembled WGS sequence"/>
</dbReference>
<feature type="transmembrane region" description="Helical" evidence="1">
    <location>
        <begin position="230"/>
        <end position="251"/>
    </location>
</feature>
<gene>
    <name evidence="3" type="ORF">DP131_03135</name>
</gene>
<keyword evidence="1" id="KW-1133">Transmembrane helix</keyword>
<reference evidence="3 4" key="1">
    <citation type="submission" date="2018-06" db="EMBL/GenBank/DDBJ databases">
        <title>Genome conservation of Clostridium tetani.</title>
        <authorList>
            <person name="Bruggemann H."/>
            <person name="Popoff M.R."/>
        </authorList>
    </citation>
    <scope>NUCLEOTIDE SEQUENCE [LARGE SCALE GENOMIC DNA]</scope>
    <source>
        <strain evidence="3 4">63.05</strain>
    </source>
</reference>
<dbReference type="RefSeq" id="WP_080751369.1">
    <property type="nucleotide sequence ID" value="NZ_CASHSW010000022.1"/>
</dbReference>
<evidence type="ECO:0000256" key="1">
    <source>
        <dbReference type="SAM" id="Phobius"/>
    </source>
</evidence>
<keyword evidence="3" id="KW-0378">Hydrolase</keyword>
<feature type="transmembrane region" description="Helical" evidence="1">
    <location>
        <begin position="53"/>
        <end position="72"/>
    </location>
</feature>
<proteinExistence type="predicted"/>
<evidence type="ECO:0000259" key="2">
    <source>
        <dbReference type="Pfam" id="PF02517"/>
    </source>
</evidence>
<feature type="transmembrane region" description="Helical" evidence="1">
    <location>
        <begin position="193"/>
        <end position="210"/>
    </location>
</feature>
<accession>A0ABY0ERL3</accession>
<comment type="caution">
    <text evidence="3">The sequence shown here is derived from an EMBL/GenBank/DDBJ whole genome shotgun (WGS) entry which is preliminary data.</text>
</comment>